<dbReference type="GO" id="GO:0003975">
    <property type="term" value="F:UDP-N-acetylglucosamine-dolichyl-phosphate N-acetylglucosaminephosphotransferase activity"/>
    <property type="evidence" value="ECO:0007669"/>
    <property type="project" value="UniProtKB-EC"/>
</dbReference>
<dbReference type="KEGG" id="vpo:Kpol_534p26"/>
<evidence type="ECO:0000256" key="2">
    <source>
        <dbReference type="ARBA" id="ARBA00004477"/>
    </source>
</evidence>
<dbReference type="OrthoDB" id="10262326at2759"/>
<dbReference type="InterPro" id="IPR000715">
    <property type="entry name" value="Glycosyl_transferase_4"/>
</dbReference>
<organism evidence="22">
    <name type="scientific">Vanderwaltozyma polyspora (strain ATCC 22028 / DSM 70294 / BCRC 21397 / CBS 2163 / NBRC 10782 / NRRL Y-8283 / UCD 57-17)</name>
    <name type="common">Kluyveromyces polysporus</name>
    <dbReference type="NCBI Taxonomy" id="436907"/>
    <lineage>
        <taxon>Eukaryota</taxon>
        <taxon>Fungi</taxon>
        <taxon>Dikarya</taxon>
        <taxon>Ascomycota</taxon>
        <taxon>Saccharomycotina</taxon>
        <taxon>Saccharomycetes</taxon>
        <taxon>Saccharomycetales</taxon>
        <taxon>Saccharomycetaceae</taxon>
        <taxon>Vanderwaltozyma</taxon>
    </lineage>
</organism>
<evidence type="ECO:0000256" key="9">
    <source>
        <dbReference type="ARBA" id="ARBA00022692"/>
    </source>
</evidence>
<feature type="transmembrane region" description="Helical" evidence="19">
    <location>
        <begin position="155"/>
        <end position="180"/>
    </location>
</feature>
<dbReference type="Pfam" id="PF00953">
    <property type="entry name" value="Glycos_transf_4"/>
    <property type="match status" value="1"/>
</dbReference>
<dbReference type="OMA" id="LPHFNAR"/>
<keyword evidence="20" id="KW-0732">Signal</keyword>
<dbReference type="eggNOG" id="KOG2788">
    <property type="taxonomic scope" value="Eukaryota"/>
</dbReference>
<dbReference type="PhylomeDB" id="A7TJK4"/>
<evidence type="ECO:0000256" key="5">
    <source>
        <dbReference type="ARBA" id="ARBA00013225"/>
    </source>
</evidence>
<dbReference type="CDD" id="cd06855">
    <property type="entry name" value="GT_GPT_euk"/>
    <property type="match status" value="1"/>
</dbReference>
<evidence type="ECO:0000256" key="11">
    <source>
        <dbReference type="ARBA" id="ARBA00022824"/>
    </source>
</evidence>
<keyword evidence="8" id="KW-0808">Transferase</keyword>
<dbReference type="EMBL" id="DS480402">
    <property type="protein sequence ID" value="EDO17547.1"/>
    <property type="molecule type" value="Genomic_DNA"/>
</dbReference>
<dbReference type="UniPathway" id="UPA00378"/>
<comment type="subcellular location">
    <subcellularLocation>
        <location evidence="2">Endoplasmic reticulum membrane</location>
        <topology evidence="2">Multi-pass membrane protein</topology>
    </subcellularLocation>
</comment>
<feature type="transmembrane region" description="Helical" evidence="19">
    <location>
        <begin position="257"/>
        <end position="275"/>
    </location>
</feature>
<dbReference type="InParanoid" id="A7TJK4"/>
<gene>
    <name evidence="21" type="ORF">Kpol_534p26</name>
</gene>
<dbReference type="PANTHER" id="PTHR10571:SF0">
    <property type="entry name" value="UDP-N-ACETYLGLUCOSAMINE--DOLICHYL-PHOSPHATE N-ACETYLGLUCOSAMINEPHOSPHOTRANSFERASE"/>
    <property type="match status" value="1"/>
</dbReference>
<dbReference type="EC" id="2.7.8.15" evidence="5"/>
<keyword evidence="13 19" id="KW-1133">Transmembrane helix</keyword>
<feature type="transmembrane region" description="Helical" evidence="19">
    <location>
        <begin position="226"/>
        <end position="245"/>
    </location>
</feature>
<dbReference type="GeneID" id="5545769"/>
<evidence type="ECO:0000256" key="10">
    <source>
        <dbReference type="ARBA" id="ARBA00022723"/>
    </source>
</evidence>
<evidence type="ECO:0000313" key="22">
    <source>
        <dbReference type="Proteomes" id="UP000000267"/>
    </source>
</evidence>
<feature type="signal peptide" evidence="20">
    <location>
        <begin position="1"/>
        <end position="22"/>
    </location>
</feature>
<dbReference type="GO" id="GO:0016757">
    <property type="term" value="F:glycosyltransferase activity"/>
    <property type="evidence" value="ECO:0007669"/>
    <property type="project" value="UniProtKB-KW"/>
</dbReference>
<evidence type="ECO:0000256" key="13">
    <source>
        <dbReference type="ARBA" id="ARBA00022989"/>
    </source>
</evidence>
<comment type="function">
    <text evidence="17">UDP-N-acetylglucosamine--dolichyl-phosphate N-acetylglucosaminephosphotransferase that operates in the biosynthetic pathway of dolichol-linked oligosaccharides, the glycan precursors employed in protein asparagine (N)-glycosylation. The assembly of dolichol-linked oligosaccharides begins on the cytosolic side of the endoplasmic reticulum membrane and finishes in its lumen. The sequential addition of sugars to dolichol pyrophosphate produces dolichol-linked oligosaccharides containing fourteen sugars, including two GlcNAcs, nine mannoses and three glucoses. Once assembled, the oligosaccharide is transferred from the lipid to nascent proteins by oligosaccharyltransferases. Catalyzes the initial step of dolichol-linked oligosaccharide biosynthesis, transfering GlcNAc-1-P from cytosolic UDP-GlcNAc onto the carrier lipid dolichyl phosphate (P-dolichol), yielding GlcNAc-P-P-dolichol embedded in the cytoplasmic leaflet of the endoplasmic reticulum membrane.</text>
</comment>
<evidence type="ECO:0000256" key="3">
    <source>
        <dbReference type="ARBA" id="ARBA00004922"/>
    </source>
</evidence>
<keyword evidence="10" id="KW-0479">Metal-binding</keyword>
<evidence type="ECO:0000256" key="8">
    <source>
        <dbReference type="ARBA" id="ARBA00022679"/>
    </source>
</evidence>
<comment type="pathway">
    <text evidence="3">Protein modification; protein glycosylation.</text>
</comment>
<dbReference type="Proteomes" id="UP000000267">
    <property type="component" value="Unassembled WGS sequence"/>
</dbReference>
<evidence type="ECO:0000256" key="6">
    <source>
        <dbReference type="ARBA" id="ARBA00017659"/>
    </source>
</evidence>
<dbReference type="InterPro" id="IPR033895">
    <property type="entry name" value="GPT"/>
</dbReference>
<dbReference type="GO" id="GO:0006488">
    <property type="term" value="P:dolichol-linked oligosaccharide biosynthetic process"/>
    <property type="evidence" value="ECO:0007669"/>
    <property type="project" value="EnsemblFungi"/>
</dbReference>
<evidence type="ECO:0000256" key="20">
    <source>
        <dbReference type="SAM" id="SignalP"/>
    </source>
</evidence>
<evidence type="ECO:0000313" key="21">
    <source>
        <dbReference type="EMBL" id="EDO17547.1"/>
    </source>
</evidence>
<dbReference type="HOGENOM" id="CLU_029942_1_0_1"/>
<keyword evidence="7" id="KW-0328">Glycosyltransferase</keyword>
<evidence type="ECO:0000256" key="12">
    <source>
        <dbReference type="ARBA" id="ARBA00022842"/>
    </source>
</evidence>
<evidence type="ECO:0000256" key="16">
    <source>
        <dbReference type="ARBA" id="ARBA00033238"/>
    </source>
</evidence>
<dbReference type="PANTHER" id="PTHR10571">
    <property type="entry name" value="UDP-N-ACETYLGLUCOSAMINE--DOLICHYL-PHOSPHATE N-ACETYLGLUCOSAMINEPHOSPHOTRANSFERASE"/>
    <property type="match status" value="1"/>
</dbReference>
<keyword evidence="11" id="KW-0256">Endoplasmic reticulum</keyword>
<feature type="transmembrane region" description="Helical" evidence="19">
    <location>
        <begin position="418"/>
        <end position="436"/>
    </location>
</feature>
<sequence length="452" mass="50580">MINKIVLLVALILVYVSRNSSAVWASVGFGLIGYVFSDWLIPRVGDSFIKIGLFGKDLSKPGKPIIPETIGAVTATVYIFTMLFCIPFIFYKDMVVTTSGGGHRDISITENGTSNGSFFPHNKLSEFLSAVLCLQTTTMIGIADDLFDLRWRHKVFLPAIAAIPLLIVYYVDFGVTYVLVPNFLQKWVNGRTTVNLGSLYYVYMAAMSIFCPHSINILAGVNGLEVGESIVLGILAVFNDALYLLFGPEVSHESHKLSIIIIAPFIGVSYALWKWNRWPAKVFVGDTYCYFAGMVFAVVGILGHFSKTMLLIFVPQIINFLYSCPQLFHIVFCPRHRLPRFNEKDGLLYPSTADLVENPPKKFFIPILKLLGSLNLIRLEYVDNGKKDTIKSCTNMTLINLTLVWFGPMREDKLCNKILMINFIIGIIAILTRHLIGTLLFGTDNLRPITAF</sequence>
<protein>
    <recommendedName>
        <fullName evidence="6">UDP-N-acetylglucosamine--dolichyl-phosphate N-acetylglucosaminephosphotransferase</fullName>
        <ecNumber evidence="5">2.7.8.15</ecNumber>
    </recommendedName>
    <alternativeName>
        <fullName evidence="15">GlcNAc-1-P transferase</fullName>
    </alternativeName>
    <alternativeName>
        <fullName evidence="16">N-acetylglucosamine-1-phosphate transferase</fullName>
    </alternativeName>
</protein>
<evidence type="ECO:0000256" key="7">
    <source>
        <dbReference type="ARBA" id="ARBA00022676"/>
    </source>
</evidence>
<dbReference type="RefSeq" id="XP_001645405.1">
    <property type="nucleotide sequence ID" value="XM_001645355.1"/>
</dbReference>
<dbReference type="STRING" id="436907.A7TJK4"/>
<comment type="cofactor">
    <cofactor evidence="1">
        <name>Mg(2+)</name>
        <dbReference type="ChEBI" id="CHEBI:18420"/>
    </cofactor>
</comment>
<proteinExistence type="inferred from homology"/>
<dbReference type="FunCoup" id="A7TJK4">
    <property type="interactions" value="532"/>
</dbReference>
<dbReference type="GO" id="GO:0043541">
    <property type="term" value="C:UDP-N-acetylglucosamine transferase complex"/>
    <property type="evidence" value="ECO:0007669"/>
    <property type="project" value="EnsemblFungi"/>
</dbReference>
<feature type="chain" id="PRO_5002715128" description="UDP-N-acetylglucosamine--dolichyl-phosphate N-acetylglucosaminephosphotransferase" evidence="20">
    <location>
        <begin position="23"/>
        <end position="452"/>
    </location>
</feature>
<keyword evidence="14 19" id="KW-0472">Membrane</keyword>
<name>A7TJK4_VANPO</name>
<evidence type="ECO:0000256" key="18">
    <source>
        <dbReference type="ARBA" id="ARBA00045078"/>
    </source>
</evidence>
<evidence type="ECO:0000256" key="19">
    <source>
        <dbReference type="SAM" id="Phobius"/>
    </source>
</evidence>
<accession>A7TJK4</accession>
<evidence type="ECO:0000256" key="17">
    <source>
        <dbReference type="ARBA" id="ARBA00044717"/>
    </source>
</evidence>
<comment type="similarity">
    <text evidence="4">Belongs to the glycosyltransferase 4 family.</text>
</comment>
<dbReference type="GO" id="GO:0009060">
    <property type="term" value="P:aerobic respiration"/>
    <property type="evidence" value="ECO:0007669"/>
    <property type="project" value="EnsemblFungi"/>
</dbReference>
<keyword evidence="22" id="KW-1185">Reference proteome</keyword>
<feature type="transmembrane region" description="Helical" evidence="19">
    <location>
        <begin position="200"/>
        <end position="219"/>
    </location>
</feature>
<reference evidence="21 22" key="1">
    <citation type="journal article" date="2007" name="Proc. Natl. Acad. Sci. U.S.A.">
        <title>Independent sorting-out of thousands of duplicated gene pairs in two yeast species descended from a whole-genome duplication.</title>
        <authorList>
            <person name="Scannell D.R."/>
            <person name="Frank A.C."/>
            <person name="Conant G.C."/>
            <person name="Byrne K.P."/>
            <person name="Woolfit M."/>
            <person name="Wolfe K.H."/>
        </authorList>
    </citation>
    <scope>NUCLEOTIDE SEQUENCE [LARGE SCALE GENOMIC DNA]</scope>
    <source>
        <strain evidence="22">ATCC 22028 / DSM 70294 / BCRC 21397 / CBS 2163 / NBRC 10782 / NRRL Y-8283 / UCD 57-17</strain>
    </source>
</reference>
<evidence type="ECO:0000256" key="14">
    <source>
        <dbReference type="ARBA" id="ARBA00023136"/>
    </source>
</evidence>
<comment type="catalytic activity">
    <reaction evidence="18">
        <text>a di-trans,poly-cis-dolichyl phosphate + UDP-N-acetyl-alpha-D-glucosamine = an N-acetyl-alpha-D-glucosaminyl-diphospho-di-trans,poly-cis-dolichol + UMP</text>
        <dbReference type="Rhea" id="RHEA:13289"/>
        <dbReference type="Rhea" id="RHEA-COMP:19498"/>
        <dbReference type="Rhea" id="RHEA-COMP:19507"/>
        <dbReference type="ChEBI" id="CHEBI:57683"/>
        <dbReference type="ChEBI" id="CHEBI:57705"/>
        <dbReference type="ChEBI" id="CHEBI:57865"/>
        <dbReference type="ChEBI" id="CHEBI:58427"/>
        <dbReference type="EC" id="2.7.8.15"/>
    </reaction>
    <physiologicalReaction direction="left-to-right" evidence="18">
        <dbReference type="Rhea" id="RHEA:13290"/>
    </physiologicalReaction>
</comment>
<evidence type="ECO:0000256" key="4">
    <source>
        <dbReference type="ARBA" id="ARBA00009317"/>
    </source>
</evidence>
<keyword evidence="12" id="KW-0460">Magnesium</keyword>
<dbReference type="AlphaFoldDB" id="A7TJK4"/>
<evidence type="ECO:0000256" key="15">
    <source>
        <dbReference type="ARBA" id="ARBA00029567"/>
    </source>
</evidence>
<feature type="transmembrane region" description="Helical" evidence="19">
    <location>
        <begin position="311"/>
        <end position="332"/>
    </location>
</feature>
<feature type="transmembrane region" description="Helical" evidence="19">
    <location>
        <begin position="287"/>
        <end position="305"/>
    </location>
</feature>
<feature type="transmembrane region" description="Helical" evidence="19">
    <location>
        <begin position="70"/>
        <end position="91"/>
    </location>
</feature>
<keyword evidence="9 19" id="KW-0812">Transmembrane</keyword>
<dbReference type="GO" id="GO:0046872">
    <property type="term" value="F:metal ion binding"/>
    <property type="evidence" value="ECO:0007669"/>
    <property type="project" value="UniProtKB-KW"/>
</dbReference>
<evidence type="ECO:0000256" key="1">
    <source>
        <dbReference type="ARBA" id="ARBA00001946"/>
    </source>
</evidence>